<protein>
    <submittedName>
        <fullName evidence="1">Uncharacterized protein</fullName>
    </submittedName>
</protein>
<dbReference type="Proteomes" id="UP000316759">
    <property type="component" value="Unassembled WGS sequence"/>
</dbReference>
<dbReference type="STRING" id="46835.A0A504YC28"/>
<proteinExistence type="predicted"/>
<organism evidence="1 2">
    <name type="scientific">Fasciola gigantica</name>
    <name type="common">Giant liver fluke</name>
    <dbReference type="NCBI Taxonomy" id="46835"/>
    <lineage>
        <taxon>Eukaryota</taxon>
        <taxon>Metazoa</taxon>
        <taxon>Spiralia</taxon>
        <taxon>Lophotrochozoa</taxon>
        <taxon>Platyhelminthes</taxon>
        <taxon>Trematoda</taxon>
        <taxon>Digenea</taxon>
        <taxon>Plagiorchiida</taxon>
        <taxon>Echinostomata</taxon>
        <taxon>Echinostomatoidea</taxon>
        <taxon>Fasciolidae</taxon>
        <taxon>Fasciola</taxon>
    </lineage>
</organism>
<name>A0A504YC28_FASGI</name>
<comment type="caution">
    <text evidence="1">The sequence shown here is derived from an EMBL/GenBank/DDBJ whole genome shotgun (WGS) entry which is preliminary data.</text>
</comment>
<reference evidence="1 2" key="1">
    <citation type="submission" date="2019-04" db="EMBL/GenBank/DDBJ databases">
        <title>Annotation for the trematode Fasciola gigantica.</title>
        <authorList>
            <person name="Choi Y.-J."/>
        </authorList>
    </citation>
    <scope>NUCLEOTIDE SEQUENCE [LARGE SCALE GENOMIC DNA]</scope>
    <source>
        <strain evidence="1">Uganda_cow_1</strain>
    </source>
</reference>
<dbReference type="AlphaFoldDB" id="A0A504YC28"/>
<evidence type="ECO:0000313" key="2">
    <source>
        <dbReference type="Proteomes" id="UP000316759"/>
    </source>
</evidence>
<keyword evidence="2" id="KW-1185">Reference proteome</keyword>
<dbReference type="EMBL" id="SUNJ01012696">
    <property type="protein sequence ID" value="TPP57825.1"/>
    <property type="molecule type" value="Genomic_DNA"/>
</dbReference>
<gene>
    <name evidence="1" type="ORF">FGIG_05567</name>
</gene>
<accession>A0A504YC28</accession>
<dbReference type="OrthoDB" id="10259024at2759"/>
<evidence type="ECO:0000313" key="1">
    <source>
        <dbReference type="EMBL" id="TPP57825.1"/>
    </source>
</evidence>
<sequence length="98" mass="11264">MCTCCLFQTDIFARTWGEQFERAEVLPSPQLPLVTEKDFERYLHKLRKTGVLNNPFPTKNRTDLTENAVLKAVRGVTPSRRFPSVNQNTTSQGMFDVE</sequence>